<evidence type="ECO:0000313" key="3">
    <source>
        <dbReference type="Proteomes" id="UP000230282"/>
    </source>
</evidence>
<accession>A0A2M8RWU2</accession>
<keyword evidence="1" id="KW-0472">Membrane</keyword>
<evidence type="ECO:0000256" key="1">
    <source>
        <dbReference type="SAM" id="Phobius"/>
    </source>
</evidence>
<comment type="caution">
    <text evidence="2">The sequence shown here is derived from an EMBL/GenBank/DDBJ whole genome shotgun (WGS) entry which is preliminary data.</text>
</comment>
<dbReference type="InterPro" id="IPR036465">
    <property type="entry name" value="vWFA_dom_sf"/>
</dbReference>
<organism evidence="2 3">
    <name type="scientific">Caviibacterium pharyngocola</name>
    <dbReference type="NCBI Taxonomy" id="28159"/>
    <lineage>
        <taxon>Bacteria</taxon>
        <taxon>Pseudomonadati</taxon>
        <taxon>Pseudomonadota</taxon>
        <taxon>Gammaproteobacteria</taxon>
        <taxon>Pasteurellales</taxon>
        <taxon>Pasteurellaceae</taxon>
        <taxon>Caviibacterium</taxon>
    </lineage>
</organism>
<dbReference type="AlphaFoldDB" id="A0A2M8RWU2"/>
<feature type="transmembrane region" description="Helical" evidence="1">
    <location>
        <begin position="25"/>
        <end position="45"/>
    </location>
</feature>
<reference evidence="2 3" key="1">
    <citation type="submission" date="2017-11" db="EMBL/GenBank/DDBJ databases">
        <title>Reclassification of Bisgaard taxon 5 as Caviibacterium pharyngocola gen. nov., sp. nov.</title>
        <authorList>
            <person name="Christensen H."/>
        </authorList>
    </citation>
    <scope>NUCLEOTIDE SEQUENCE [LARGE SCALE GENOMIC DNA]</scope>
    <source>
        <strain evidence="2 3">7_3</strain>
    </source>
</reference>
<gene>
    <name evidence="2" type="ORF">CVP04_04375</name>
</gene>
<dbReference type="Gene3D" id="3.40.50.410">
    <property type="entry name" value="von Willebrand factor, type A domain"/>
    <property type="match status" value="1"/>
</dbReference>
<dbReference type="Proteomes" id="UP000230282">
    <property type="component" value="Unassembled WGS sequence"/>
</dbReference>
<dbReference type="RefSeq" id="WP_100296302.1">
    <property type="nucleotide sequence ID" value="NZ_PHGZ01000008.1"/>
</dbReference>
<name>A0A2M8RWU2_9PAST</name>
<keyword evidence="1" id="KW-0812">Transmembrane</keyword>
<dbReference type="EMBL" id="PHGZ01000008">
    <property type="protein sequence ID" value="PJG83365.1"/>
    <property type="molecule type" value="Genomic_DNA"/>
</dbReference>
<dbReference type="OrthoDB" id="5670502at2"/>
<proteinExistence type="predicted"/>
<sequence length="588" mass="66817">MKKQSRFITDFFGVIRSFYRNEQGVYSIMIAVLSFVILALVALAVDGSGLYLDKARFSQGIEQAGLALIAENNEFRERGRSHFDVKRQNPTLKTKEAKDIPEEELREAQHKRNQELIEGIARYYYHPATYFKDPSNKKINDEYQYSCKRLLNSEGKLTRNISCEISGSFERPSWLYFGKSYEAKLTFGEYVNIQSDKIYLQKNISDIVPIDVVLVTDFSGSMLHQIEKKVNDNRKKNQQAPKAPSKIEILREVVQTISNEALGDDENESVNKINPSIHKQNRIRFVGFAAGAKQFDKYDKNPDKCYLPYAFKPINPTVEQLTTEVFGGKLHWTDPLSQEDAALIKVGIDAINVENIDIPETIKRIEGFSGTKQAYDFTINHQYWHCITDLLHSKVIAPSALPTTSNWYGYGKAKRLTRDFVRITPGGNTLISSGVIIGANLLMDVNGANEAKPNVAQMNTRRVLLILSDGVDEFGLGFALNNSLRNFYPKSEYEDKSPGISEKLVEEGMCDKIIEKLNALQDPHYETEPPRIGFIAFGYIGKHEGASEYWKKCVKEHYYVANNKEQLLDAFRQIIGLSEEVGHVVEKQ</sequence>
<keyword evidence="3" id="KW-1185">Reference proteome</keyword>
<evidence type="ECO:0000313" key="2">
    <source>
        <dbReference type="EMBL" id="PJG83365.1"/>
    </source>
</evidence>
<keyword evidence="1" id="KW-1133">Transmembrane helix</keyword>
<dbReference type="SUPFAM" id="SSF53300">
    <property type="entry name" value="vWA-like"/>
    <property type="match status" value="1"/>
</dbReference>
<protein>
    <submittedName>
        <fullName evidence="2">Uncharacterized protein</fullName>
    </submittedName>
</protein>